<evidence type="ECO:0000256" key="1">
    <source>
        <dbReference type="SAM" id="MobiDB-lite"/>
    </source>
</evidence>
<feature type="compositionally biased region" description="Low complexity" evidence="1">
    <location>
        <begin position="628"/>
        <end position="639"/>
    </location>
</feature>
<reference evidence="2 3" key="1">
    <citation type="journal article" date="2019" name="Mol. Biol. Evol.">
        <title>Blast fungal genomes show frequent chromosomal changes, gene gains and losses, and effector gene turnover.</title>
        <authorList>
            <person name="Gomez Luciano L.B."/>
            <person name="Jason Tsai I."/>
            <person name="Chuma I."/>
            <person name="Tosa Y."/>
            <person name="Chen Y.H."/>
            <person name="Li J.Y."/>
            <person name="Li M.Y."/>
            <person name="Jade Lu M.Y."/>
            <person name="Nakayashiki H."/>
            <person name="Li W.H."/>
        </authorList>
    </citation>
    <scope>NUCLEOTIDE SEQUENCE [LARGE SCALE GENOMIC DNA]</scope>
    <source>
        <strain evidence="2">MZ5-1-6</strain>
    </source>
</reference>
<feature type="region of interest" description="Disordered" evidence="1">
    <location>
        <begin position="457"/>
        <end position="660"/>
    </location>
</feature>
<feature type="compositionally biased region" description="Basic and acidic residues" evidence="1">
    <location>
        <begin position="103"/>
        <end position="115"/>
    </location>
</feature>
<feature type="compositionally biased region" description="Low complexity" evidence="1">
    <location>
        <begin position="508"/>
        <end position="529"/>
    </location>
</feature>
<feature type="region of interest" description="Disordered" evidence="1">
    <location>
        <begin position="697"/>
        <end position="722"/>
    </location>
</feature>
<dbReference type="AlphaFoldDB" id="A0A4P7NWH4"/>
<feature type="compositionally biased region" description="Polar residues" evidence="1">
    <location>
        <begin position="530"/>
        <end position="541"/>
    </location>
</feature>
<sequence>MAALQEQHITANMNTSVGTDNSEDSVHSPGTSPVASPASDAGSITTVASSNTSSSTSSHTITACDISETSVPICATQKKRRSVSVKTKKSKVRMHLSPSSKRPSPERSILKKKSDPAPTPLDPRAFPRLSPSQLPENAIDEDEDDDDDDEDMIPPASLIAVLPVKSRPGSRGAVTSGNMRLPRYPKNINHIVHDQWQKVPERAPNCPANPKYKQLQRVVPDEAGSQIHSAAGEVNAVGRLLRTQSDTTVPALGKTQAPPAPVNGLHIYGSNPSCHPIGNTRPVSRQTSKLQPVEYDAGEPLLRVVGFEYSPNRSLSDPDARSSLVVEAMTRSPTIITDEVPRPLFELAPGWGEQPRKAPPSPAESDMGRAAFKGQAAGHFGEVTITPFRGKRRARDSVSSGSVDELYLASERAALRFDTPAVSCFALCFALREMGPLPADLDRRPLGEGWAWPQAAAPAAGPLRDCANHCPDPRRRRGPRPPGSATRSSGPSPEQAPRSTGDLPPLQTIATTTTSSTTLASSERAASTTDLPTEQPRSARSTAGYFPPARPAPAARSSTSHSSGSLIRSAERSPISPLEPIPEVQSIMPSSSKEVKWADEQRDSTEDQEKGQQVREETSTKTSQEIQTSTSAPETPTASRRTSRPFTIDRSGRRPSGGLVSRSIAEVQIAEPRGTMFGPLPTATTLLRPVVTATIAAPPASTSSEPTLTPTTATSSTSPTYTFESMNPLPALRRAMSDLLPSRPTHAYHPVLDHYAPEQPFHIEWRRGSVDGQPLPVTTYMASPPIRSRRGSASTLPLSLEPTTATMAAAPTTPGGSHPARQYTTESRVLGWLNQQH</sequence>
<dbReference type="EMBL" id="CP034210">
    <property type="protein sequence ID" value="QBZ66276.1"/>
    <property type="molecule type" value="Genomic_DNA"/>
</dbReference>
<feature type="compositionally biased region" description="Low complexity" evidence="1">
    <location>
        <begin position="552"/>
        <end position="568"/>
    </location>
</feature>
<feature type="region of interest" description="Disordered" evidence="1">
    <location>
        <begin position="1"/>
        <end position="153"/>
    </location>
</feature>
<dbReference type="Proteomes" id="UP000294847">
    <property type="component" value="Chromosome 7"/>
</dbReference>
<feature type="compositionally biased region" description="Basic residues" evidence="1">
    <location>
        <begin position="77"/>
        <end position="94"/>
    </location>
</feature>
<feature type="compositionally biased region" description="Polar residues" evidence="1">
    <location>
        <begin position="7"/>
        <end position="20"/>
    </location>
</feature>
<feature type="region of interest" description="Disordered" evidence="1">
    <location>
        <begin position="348"/>
        <end position="367"/>
    </location>
</feature>
<accession>A0A4P7NWH4</accession>
<protein>
    <submittedName>
        <fullName evidence="2">Uncharacterized protein</fullName>
    </submittedName>
</protein>
<feature type="compositionally biased region" description="Low complexity" evidence="1">
    <location>
        <begin position="483"/>
        <end position="493"/>
    </location>
</feature>
<name>A0A4P7NWH4_PYROR</name>
<gene>
    <name evidence="2" type="ORF">PoMZ_13249</name>
</gene>
<feature type="compositionally biased region" description="Low complexity" evidence="1">
    <location>
        <begin position="43"/>
        <end position="62"/>
    </location>
</feature>
<organism evidence="2 3">
    <name type="scientific">Pyricularia oryzae</name>
    <name type="common">Rice blast fungus</name>
    <name type="synonym">Magnaporthe oryzae</name>
    <dbReference type="NCBI Taxonomy" id="318829"/>
    <lineage>
        <taxon>Eukaryota</taxon>
        <taxon>Fungi</taxon>
        <taxon>Dikarya</taxon>
        <taxon>Ascomycota</taxon>
        <taxon>Pezizomycotina</taxon>
        <taxon>Sordariomycetes</taxon>
        <taxon>Sordariomycetidae</taxon>
        <taxon>Magnaporthales</taxon>
        <taxon>Pyriculariaceae</taxon>
        <taxon>Pyricularia</taxon>
    </lineage>
</organism>
<evidence type="ECO:0000313" key="3">
    <source>
        <dbReference type="Proteomes" id="UP000294847"/>
    </source>
</evidence>
<feature type="compositionally biased region" description="Basic and acidic residues" evidence="1">
    <location>
        <begin position="593"/>
        <end position="619"/>
    </location>
</feature>
<proteinExistence type="predicted"/>
<evidence type="ECO:0000313" key="2">
    <source>
        <dbReference type="EMBL" id="QBZ66276.1"/>
    </source>
</evidence>
<feature type="compositionally biased region" description="Acidic residues" evidence="1">
    <location>
        <begin position="138"/>
        <end position="152"/>
    </location>
</feature>